<keyword evidence="3" id="KW-0805">Transcription regulation</keyword>
<dbReference type="PANTHER" id="PTHR30173">
    <property type="entry name" value="SIGMA 19 FACTOR"/>
    <property type="match status" value="1"/>
</dbReference>
<dbReference type="InterPro" id="IPR007627">
    <property type="entry name" value="RNA_pol_sigma70_r2"/>
</dbReference>
<evidence type="ECO:0000313" key="9">
    <source>
        <dbReference type="Proteomes" id="UP001595923"/>
    </source>
</evidence>
<sequence>MESDAEDRAVEFEGLRPRLFSIAYRMLGSASEAEDAVQDAYLKWSAADASAIEVPAAWLTTVLTRLCLNRLTSARATRERYVGPWLPEPVLTGAAAGGGSGVGPLETAEQRDSVSLALLSLMERLTPVERAVFVLREAFAYPHSDIAGILDITPEGSRQLYRRARQRIAQDRRRFEPSERRWHDVVEKFLDAARGGDIAALEQLLAEDAVSWSDGGGKASAGRRPVHGRDRVARLLVGFAGRVAEEYTIVIAEVNGAPAVLVLLDGEPVAVLAPEVVAGRVAAIRAAVNPDKLAFLARQLRSAG</sequence>
<dbReference type="PANTHER" id="PTHR30173:SF36">
    <property type="entry name" value="ECF RNA POLYMERASE SIGMA FACTOR SIGJ"/>
    <property type="match status" value="1"/>
</dbReference>
<dbReference type="InterPro" id="IPR052704">
    <property type="entry name" value="ECF_Sigma-70_Domain"/>
</dbReference>
<dbReference type="InterPro" id="IPR013249">
    <property type="entry name" value="RNA_pol_sigma70_r4_t2"/>
</dbReference>
<dbReference type="Pfam" id="PF08281">
    <property type="entry name" value="Sigma70_r4_2"/>
    <property type="match status" value="1"/>
</dbReference>
<comment type="similarity">
    <text evidence="1">Belongs to the sigma-70 factor family. ECF subfamily.</text>
</comment>
<reference evidence="9" key="1">
    <citation type="journal article" date="2019" name="Int. J. Syst. Evol. Microbiol.">
        <title>The Global Catalogue of Microorganisms (GCM) 10K type strain sequencing project: providing services to taxonomists for standard genome sequencing and annotation.</title>
        <authorList>
            <consortium name="The Broad Institute Genomics Platform"/>
            <consortium name="The Broad Institute Genome Sequencing Center for Infectious Disease"/>
            <person name="Wu L."/>
            <person name="Ma J."/>
        </authorList>
    </citation>
    <scope>NUCLEOTIDE SEQUENCE [LARGE SCALE GENOMIC DNA]</scope>
    <source>
        <strain evidence="9">XZYJ18</strain>
    </source>
</reference>
<keyword evidence="9" id="KW-1185">Reference proteome</keyword>
<dbReference type="Pfam" id="PF04542">
    <property type="entry name" value="Sigma70_r2"/>
    <property type="match status" value="1"/>
</dbReference>
<dbReference type="InterPro" id="IPR032710">
    <property type="entry name" value="NTF2-like_dom_sf"/>
</dbReference>
<gene>
    <name evidence="8" type="ORF">ACFO4E_04010</name>
</gene>
<dbReference type="EMBL" id="JBHSFQ010000003">
    <property type="protein sequence ID" value="MFC4561019.1"/>
    <property type="molecule type" value="Genomic_DNA"/>
</dbReference>
<dbReference type="NCBIfam" id="TIGR02957">
    <property type="entry name" value="SigX4"/>
    <property type="match status" value="1"/>
</dbReference>
<dbReference type="RefSeq" id="WP_378571641.1">
    <property type="nucleotide sequence ID" value="NZ_JBHSFQ010000003.1"/>
</dbReference>
<evidence type="ECO:0000256" key="2">
    <source>
        <dbReference type="ARBA" id="ARBA00011344"/>
    </source>
</evidence>
<dbReference type="InterPro" id="IPR014303">
    <property type="entry name" value="RNA_pol_sigma-70_ECF"/>
</dbReference>
<evidence type="ECO:0000259" key="7">
    <source>
        <dbReference type="Pfam" id="PF08281"/>
    </source>
</evidence>
<dbReference type="SUPFAM" id="SSF88946">
    <property type="entry name" value="Sigma2 domain of RNA polymerase sigma factors"/>
    <property type="match status" value="1"/>
</dbReference>
<comment type="caution">
    <text evidence="8">The sequence shown here is derived from an EMBL/GenBank/DDBJ whole genome shotgun (WGS) entry which is preliminary data.</text>
</comment>
<feature type="domain" description="RNA polymerase sigma factor 70 region 4 type 2" evidence="7">
    <location>
        <begin position="116"/>
        <end position="168"/>
    </location>
</feature>
<evidence type="ECO:0000256" key="1">
    <source>
        <dbReference type="ARBA" id="ARBA00010641"/>
    </source>
</evidence>
<dbReference type="Gene3D" id="3.10.450.50">
    <property type="match status" value="1"/>
</dbReference>
<evidence type="ECO:0000313" key="8">
    <source>
        <dbReference type="EMBL" id="MFC4561019.1"/>
    </source>
</evidence>
<comment type="subunit">
    <text evidence="2">Interacts transiently with the RNA polymerase catalytic core formed by RpoA, RpoB, RpoC and RpoZ (2 alpha, 1 beta, 1 beta' and 1 omega subunit) to form the RNA polymerase holoenzyme that can initiate transcription.</text>
</comment>
<dbReference type="InterPro" id="IPR036388">
    <property type="entry name" value="WH-like_DNA-bd_sf"/>
</dbReference>
<dbReference type="InterPro" id="IPR014284">
    <property type="entry name" value="RNA_pol_sigma-70_dom"/>
</dbReference>
<dbReference type="NCBIfam" id="NF007214">
    <property type="entry name" value="PRK09636.1"/>
    <property type="match status" value="1"/>
</dbReference>
<organism evidence="8 9">
    <name type="scientific">Nocardiopsis mangrovi</name>
    <dbReference type="NCBI Taxonomy" id="1179818"/>
    <lineage>
        <taxon>Bacteria</taxon>
        <taxon>Bacillati</taxon>
        <taxon>Actinomycetota</taxon>
        <taxon>Actinomycetes</taxon>
        <taxon>Streptosporangiales</taxon>
        <taxon>Nocardiopsidaceae</taxon>
        <taxon>Nocardiopsis</taxon>
    </lineage>
</organism>
<evidence type="ECO:0000256" key="3">
    <source>
        <dbReference type="ARBA" id="ARBA00023015"/>
    </source>
</evidence>
<name>A0ABV9DT67_9ACTN</name>
<dbReference type="InterPro" id="IPR013325">
    <property type="entry name" value="RNA_pol_sigma_r2"/>
</dbReference>
<evidence type="ECO:0000256" key="5">
    <source>
        <dbReference type="ARBA" id="ARBA00023163"/>
    </source>
</evidence>
<protein>
    <submittedName>
        <fullName evidence="8">RNA polymerase sigma-70 factor</fullName>
    </submittedName>
</protein>
<dbReference type="Gene3D" id="1.10.10.10">
    <property type="entry name" value="Winged helix-like DNA-binding domain superfamily/Winged helix DNA-binding domain"/>
    <property type="match status" value="1"/>
</dbReference>
<accession>A0ABV9DT67</accession>
<keyword evidence="5" id="KW-0804">Transcription</keyword>
<dbReference type="NCBIfam" id="TIGR02937">
    <property type="entry name" value="sigma70-ECF"/>
    <property type="match status" value="1"/>
</dbReference>
<keyword evidence="4" id="KW-0731">Sigma factor</keyword>
<proteinExistence type="inferred from homology"/>
<evidence type="ECO:0000256" key="4">
    <source>
        <dbReference type="ARBA" id="ARBA00023082"/>
    </source>
</evidence>
<feature type="domain" description="RNA polymerase sigma-70 region 2" evidence="6">
    <location>
        <begin position="13"/>
        <end position="75"/>
    </location>
</feature>
<dbReference type="SUPFAM" id="SSF54427">
    <property type="entry name" value="NTF2-like"/>
    <property type="match status" value="1"/>
</dbReference>
<dbReference type="InterPro" id="IPR013324">
    <property type="entry name" value="RNA_pol_sigma_r3/r4-like"/>
</dbReference>
<dbReference type="SUPFAM" id="SSF88659">
    <property type="entry name" value="Sigma3 and sigma4 domains of RNA polymerase sigma factors"/>
    <property type="match status" value="1"/>
</dbReference>
<dbReference type="Gene3D" id="1.10.1740.10">
    <property type="match status" value="1"/>
</dbReference>
<evidence type="ECO:0000259" key="6">
    <source>
        <dbReference type="Pfam" id="PF04542"/>
    </source>
</evidence>
<dbReference type="Proteomes" id="UP001595923">
    <property type="component" value="Unassembled WGS sequence"/>
</dbReference>